<dbReference type="Proteomes" id="UP000322791">
    <property type="component" value="Unassembled WGS sequence"/>
</dbReference>
<reference evidence="2 3" key="1">
    <citation type="submission" date="2019-08" db="EMBL/GenBank/DDBJ databases">
        <authorList>
            <person name="Seo M.-J."/>
        </authorList>
    </citation>
    <scope>NUCLEOTIDE SEQUENCE [LARGE SCALE GENOMIC DNA]</scope>
    <source>
        <strain evidence="2 3">KIGAM108</strain>
    </source>
</reference>
<evidence type="ECO:0000313" key="3">
    <source>
        <dbReference type="Proteomes" id="UP000322791"/>
    </source>
</evidence>
<proteinExistence type="predicted"/>
<keyword evidence="1" id="KW-0732">Signal</keyword>
<dbReference type="EMBL" id="VTHL01000014">
    <property type="protein sequence ID" value="TYZ08094.1"/>
    <property type="molecule type" value="Genomic_DNA"/>
</dbReference>
<comment type="caution">
    <text evidence="2">The sequence shown here is derived from an EMBL/GenBank/DDBJ whole genome shotgun (WGS) entry which is preliminary data.</text>
</comment>
<feature type="chain" id="PRO_5023031852" description="Outer membrane beta-barrel protein" evidence="1">
    <location>
        <begin position="22"/>
        <end position="236"/>
    </location>
</feature>
<feature type="signal peptide" evidence="1">
    <location>
        <begin position="1"/>
        <end position="21"/>
    </location>
</feature>
<sequence>MRSIFLLALGLGLWSALPVAAQRVLLQGNVAADTAVQRTGPNRARYGHLYVGYAVALGSSSAAAPVSRAKSGELFLGWRQKWRFSQTAAVGLGTQYSRLAYRLTQQASKQVPTATLHSRESLVWQQLQAEPFVRLNFGARGNVIGRYLDLGGWGSWAFATLHTYKDKPGAAAKTVKVTEQGLPYTARWAYGASLRLGSGRYALVARRRFSEPWRGTAVAAWSDLPRWTVGLDFGWL</sequence>
<evidence type="ECO:0008006" key="4">
    <source>
        <dbReference type="Google" id="ProtNLM"/>
    </source>
</evidence>
<protein>
    <recommendedName>
        <fullName evidence="4">Outer membrane beta-barrel protein</fullName>
    </recommendedName>
</protein>
<organism evidence="2 3">
    <name type="scientific">Hymenobacter lutimineralis</name>
    <dbReference type="NCBI Taxonomy" id="2606448"/>
    <lineage>
        <taxon>Bacteria</taxon>
        <taxon>Pseudomonadati</taxon>
        <taxon>Bacteroidota</taxon>
        <taxon>Cytophagia</taxon>
        <taxon>Cytophagales</taxon>
        <taxon>Hymenobacteraceae</taxon>
        <taxon>Hymenobacter</taxon>
    </lineage>
</organism>
<accession>A0A5D6V0F8</accession>
<evidence type="ECO:0000256" key="1">
    <source>
        <dbReference type="SAM" id="SignalP"/>
    </source>
</evidence>
<evidence type="ECO:0000313" key="2">
    <source>
        <dbReference type="EMBL" id="TYZ08094.1"/>
    </source>
</evidence>
<gene>
    <name evidence="2" type="ORF">FY528_13695</name>
</gene>
<dbReference type="RefSeq" id="WP_149071588.1">
    <property type="nucleotide sequence ID" value="NZ_VTHL01000014.1"/>
</dbReference>
<keyword evidence="3" id="KW-1185">Reference proteome</keyword>
<name>A0A5D6V0F8_9BACT</name>
<dbReference type="AlphaFoldDB" id="A0A5D6V0F8"/>